<dbReference type="AlphaFoldDB" id="A0A4C1VU60"/>
<name>A0A4C1VU60_EUMVA</name>
<dbReference type="Proteomes" id="UP000299102">
    <property type="component" value="Unassembled WGS sequence"/>
</dbReference>
<protein>
    <submittedName>
        <fullName evidence="1">Uncharacterized protein</fullName>
    </submittedName>
</protein>
<accession>A0A4C1VU60</accession>
<comment type="caution">
    <text evidence="1">The sequence shown here is derived from an EMBL/GenBank/DDBJ whole genome shotgun (WGS) entry which is preliminary data.</text>
</comment>
<gene>
    <name evidence="1" type="ORF">EVAR_84698_1</name>
</gene>
<evidence type="ECO:0000313" key="1">
    <source>
        <dbReference type="EMBL" id="GBP41355.1"/>
    </source>
</evidence>
<keyword evidence="2" id="KW-1185">Reference proteome</keyword>
<reference evidence="1 2" key="1">
    <citation type="journal article" date="2019" name="Commun. Biol.">
        <title>The bagworm genome reveals a unique fibroin gene that provides high tensile strength.</title>
        <authorList>
            <person name="Kono N."/>
            <person name="Nakamura H."/>
            <person name="Ohtoshi R."/>
            <person name="Tomita M."/>
            <person name="Numata K."/>
            <person name="Arakawa K."/>
        </authorList>
    </citation>
    <scope>NUCLEOTIDE SEQUENCE [LARGE SCALE GENOMIC DNA]</scope>
</reference>
<organism evidence="1 2">
    <name type="scientific">Eumeta variegata</name>
    <name type="common">Bagworm moth</name>
    <name type="synonym">Eumeta japonica</name>
    <dbReference type="NCBI Taxonomy" id="151549"/>
    <lineage>
        <taxon>Eukaryota</taxon>
        <taxon>Metazoa</taxon>
        <taxon>Ecdysozoa</taxon>
        <taxon>Arthropoda</taxon>
        <taxon>Hexapoda</taxon>
        <taxon>Insecta</taxon>
        <taxon>Pterygota</taxon>
        <taxon>Neoptera</taxon>
        <taxon>Endopterygota</taxon>
        <taxon>Lepidoptera</taxon>
        <taxon>Glossata</taxon>
        <taxon>Ditrysia</taxon>
        <taxon>Tineoidea</taxon>
        <taxon>Psychidae</taxon>
        <taxon>Oiketicinae</taxon>
        <taxon>Eumeta</taxon>
    </lineage>
</organism>
<proteinExistence type="predicted"/>
<sequence>MPISMKVLAPNINLISTLLGGRDREGKNLAVVKRLPRISGEGFKVDIAIFHREGAMLLRACLSGRQGRAEWWVGYGETLWLYLATVIDGIAIVIMWRNFFSNEPTPLEQSCDAVAVSMKLGHNSVR</sequence>
<evidence type="ECO:0000313" key="2">
    <source>
        <dbReference type="Proteomes" id="UP000299102"/>
    </source>
</evidence>
<dbReference type="EMBL" id="BGZK01000398">
    <property type="protein sequence ID" value="GBP41355.1"/>
    <property type="molecule type" value="Genomic_DNA"/>
</dbReference>